<accession>A0A7W8A8C0</accession>
<comment type="caution">
    <text evidence="2">The sequence shown here is derived from an EMBL/GenBank/DDBJ whole genome shotgun (WGS) entry which is preliminary data.</text>
</comment>
<protein>
    <submittedName>
        <fullName evidence="2">Transcriptional regulator with XRE-family HTH domain</fullName>
    </submittedName>
</protein>
<dbReference type="AlphaFoldDB" id="A0A7W8A8C0"/>
<feature type="domain" description="HTH cro/C1-type" evidence="1">
    <location>
        <begin position="36"/>
        <end position="91"/>
    </location>
</feature>
<dbReference type="Pfam" id="PF13560">
    <property type="entry name" value="HTH_31"/>
    <property type="match status" value="1"/>
</dbReference>
<name>A0A7W8A8C0_9ACTN</name>
<dbReference type="RefSeq" id="WP_221341168.1">
    <property type="nucleotide sequence ID" value="NZ_JACHIN010000010.1"/>
</dbReference>
<evidence type="ECO:0000313" key="3">
    <source>
        <dbReference type="Proteomes" id="UP000568380"/>
    </source>
</evidence>
<dbReference type="SUPFAM" id="SSF47413">
    <property type="entry name" value="lambda repressor-like DNA-binding domains"/>
    <property type="match status" value="1"/>
</dbReference>
<evidence type="ECO:0000313" key="2">
    <source>
        <dbReference type="EMBL" id="MBB5081405.1"/>
    </source>
</evidence>
<gene>
    <name evidence="2" type="ORF">HNR40_006900</name>
</gene>
<dbReference type="EMBL" id="JACHIN010000010">
    <property type="protein sequence ID" value="MBB5081405.1"/>
    <property type="molecule type" value="Genomic_DNA"/>
</dbReference>
<dbReference type="CDD" id="cd00093">
    <property type="entry name" value="HTH_XRE"/>
    <property type="match status" value="1"/>
</dbReference>
<dbReference type="GO" id="GO:0003677">
    <property type="term" value="F:DNA binding"/>
    <property type="evidence" value="ECO:0007669"/>
    <property type="project" value="InterPro"/>
</dbReference>
<keyword evidence="3" id="KW-1185">Reference proteome</keyword>
<dbReference type="Gene3D" id="1.10.260.40">
    <property type="entry name" value="lambda repressor-like DNA-binding domains"/>
    <property type="match status" value="1"/>
</dbReference>
<dbReference type="InterPro" id="IPR010982">
    <property type="entry name" value="Lambda_DNA-bd_dom_sf"/>
</dbReference>
<dbReference type="InterPro" id="IPR001387">
    <property type="entry name" value="Cro/C1-type_HTH"/>
</dbReference>
<dbReference type="Proteomes" id="UP000568380">
    <property type="component" value="Unassembled WGS sequence"/>
</dbReference>
<dbReference type="SMART" id="SM00530">
    <property type="entry name" value="HTH_XRE"/>
    <property type="match status" value="1"/>
</dbReference>
<dbReference type="PROSITE" id="PS50943">
    <property type="entry name" value="HTH_CROC1"/>
    <property type="match status" value="1"/>
</dbReference>
<proteinExistence type="predicted"/>
<reference evidence="2 3" key="1">
    <citation type="submission" date="2020-08" db="EMBL/GenBank/DDBJ databases">
        <title>Genomic Encyclopedia of Type Strains, Phase IV (KMG-IV): sequencing the most valuable type-strain genomes for metagenomic binning, comparative biology and taxonomic classification.</title>
        <authorList>
            <person name="Goeker M."/>
        </authorList>
    </citation>
    <scope>NUCLEOTIDE SEQUENCE [LARGE SCALE GENOMIC DNA]</scope>
    <source>
        <strain evidence="2 3">DSM 45385</strain>
    </source>
</reference>
<evidence type="ECO:0000259" key="1">
    <source>
        <dbReference type="PROSITE" id="PS50943"/>
    </source>
</evidence>
<sequence length="386" mass="41866">MAGAQLPHQPSAAPLWLWTSPEAQAALSRGHLGEILRAYRKATRTSQADLAEELQYDRTYIVRLENGQRALTDVDALRRLAEHLGLPAHALGVTDQADADFAAMIKFGESTVRLSALAREAGHSAEAINELWPLVWRLENRLMAGHSDRYVAHLLTQARVVLGVALGDILPEESLAAAARWTGRALNIAGVLDDAVLLTRALRAHGNELRKVKRKTAAAVRLQQAADVAPATERGTVLIPLARTLAELGDTAGFDAAVRDLHRFMDSAQETPLVNPFVVREVHLRGLLATGRVRQAVRLAEADAPDVGGVAPQWRAIEQVTVAEAFSLVADDSATTAALRQSILTAEALRLPHQIQRALRTARRRFPEIEALGITALQRLQLTSAG</sequence>
<organism evidence="2 3">
    <name type="scientific">Nonomuraea endophytica</name>
    <dbReference type="NCBI Taxonomy" id="714136"/>
    <lineage>
        <taxon>Bacteria</taxon>
        <taxon>Bacillati</taxon>
        <taxon>Actinomycetota</taxon>
        <taxon>Actinomycetes</taxon>
        <taxon>Streptosporangiales</taxon>
        <taxon>Streptosporangiaceae</taxon>
        <taxon>Nonomuraea</taxon>
    </lineage>
</organism>